<keyword evidence="3" id="KW-0812">Transmembrane</keyword>
<evidence type="ECO:0000256" key="2">
    <source>
        <dbReference type="SAM" id="MobiDB-lite"/>
    </source>
</evidence>
<proteinExistence type="predicted"/>
<keyword evidence="3" id="KW-1133">Transmembrane helix</keyword>
<feature type="transmembrane region" description="Helical" evidence="3">
    <location>
        <begin position="409"/>
        <end position="428"/>
    </location>
</feature>
<dbReference type="GO" id="GO:0022857">
    <property type="term" value="F:transmembrane transporter activity"/>
    <property type="evidence" value="ECO:0007669"/>
    <property type="project" value="InterPro"/>
</dbReference>
<dbReference type="InterPro" id="IPR052599">
    <property type="entry name" value="SLC43A_AATransporter"/>
</dbReference>
<accession>A0A146FHA4</accession>
<organism evidence="4 5">
    <name type="scientific">Aspergillus kawachii</name>
    <name type="common">White koji mold</name>
    <name type="synonym">Aspergillus awamori var. kawachi</name>
    <dbReference type="NCBI Taxonomy" id="1069201"/>
    <lineage>
        <taxon>Eukaryota</taxon>
        <taxon>Fungi</taxon>
        <taxon>Dikarya</taxon>
        <taxon>Ascomycota</taxon>
        <taxon>Pezizomycotina</taxon>
        <taxon>Eurotiomycetes</taxon>
        <taxon>Eurotiomycetidae</taxon>
        <taxon>Eurotiales</taxon>
        <taxon>Aspergillaceae</taxon>
        <taxon>Aspergillus</taxon>
        <taxon>Aspergillus subgen. Circumdati</taxon>
    </lineage>
</organism>
<protein>
    <submittedName>
        <fullName evidence="4">MFS transporter</fullName>
    </submittedName>
</protein>
<dbReference type="Proteomes" id="UP000075230">
    <property type="component" value="Unassembled WGS sequence"/>
</dbReference>
<dbReference type="PANTHER" id="PTHR20772">
    <property type="entry name" value="PROTEIN FMP42"/>
    <property type="match status" value="1"/>
</dbReference>
<dbReference type="InterPro" id="IPR036259">
    <property type="entry name" value="MFS_trans_sf"/>
</dbReference>
<sequence length="584" mass="64773">MSLVQHVSVIEGVDREPEHQDDSTIATAVTGEPFAPIHRKISYDVLQPPPAPVEVAGTPAYKVSTAKRLAQVIVTILACWFAAGVVFGFAALKPVLVAEGVYRDLCTEDELRDGVEVCSEQDLRWVLRLNLFFTIGSITANVSALPVGTILDRYGSRICGFAGCLLLALGSSLMAYSFSQPQFDGYMAGNFFLALGGTFIFVPSFQIANAFPKYAGTIVALVTGAFDASAAVYLFYRLVYEMTDGSFDPGKFFLSYTIVPGFILVALITLMPSHDYQGTHELEVKIERAEDATRDIHDSDDDIESDTELRRVRSERAERRRNKMRKIAKVLGDKGERKEREQREEDRHAASAVWGALHGQPAHKQMTTPWFILITLMTVLQMLRMNYFIATIRAQYAYMLDSDELAVQINSFFDVALPVGGIISTPFVGLLLDHISVPAVLAIIVVLTTVIGILNSIPVLWTGYVTVTLFVLLRPLYYSAMSDYATKVFGFATFGRVYGTIICVSGMVNFAQYGLDALTHGPFDGNPIPINIFFAIAGFVIGTALVSFVYVAGRRLRAREQELEEDEERQRLIREESDEEDYED</sequence>
<feature type="transmembrane region" description="Helical" evidence="3">
    <location>
        <begin position="528"/>
        <end position="551"/>
    </location>
</feature>
<reference evidence="4 5" key="1">
    <citation type="journal article" date="2016" name="DNA Res.">
        <title>Genome sequence of Aspergillus luchuensis NBRC 4314.</title>
        <authorList>
            <person name="Yamada O."/>
            <person name="Machida M."/>
            <person name="Hosoyama A."/>
            <person name="Goto M."/>
            <person name="Takahashi T."/>
            <person name="Futagami T."/>
            <person name="Yamagata Y."/>
            <person name="Takeuchi M."/>
            <person name="Kobayashi T."/>
            <person name="Koike H."/>
            <person name="Abe K."/>
            <person name="Asai K."/>
            <person name="Arita M."/>
            <person name="Fujita N."/>
            <person name="Fukuda K."/>
            <person name="Higa K."/>
            <person name="Horikawa H."/>
            <person name="Ishikawa T."/>
            <person name="Jinno K."/>
            <person name="Kato Y."/>
            <person name="Kirimura K."/>
            <person name="Mizutani O."/>
            <person name="Nakasone K."/>
            <person name="Sano M."/>
            <person name="Shiraishi Y."/>
            <person name="Tsukahara M."/>
            <person name="Gomi K."/>
        </authorList>
    </citation>
    <scope>NUCLEOTIDE SEQUENCE [LARGE SCALE GENOMIC DNA]</scope>
    <source>
        <strain evidence="4 5">RIB 2604</strain>
    </source>
</reference>
<feature type="transmembrane region" description="Helical" evidence="3">
    <location>
        <begin position="131"/>
        <end position="151"/>
    </location>
</feature>
<evidence type="ECO:0000256" key="3">
    <source>
        <dbReference type="SAM" id="Phobius"/>
    </source>
</evidence>
<gene>
    <name evidence="4" type="ORF">RIB2604_01902200</name>
</gene>
<dbReference type="VEuPathDB" id="FungiDB:ASPFODRAFT_34576"/>
<feature type="transmembrane region" description="Helical" evidence="3">
    <location>
        <begin position="252"/>
        <end position="271"/>
    </location>
</feature>
<comment type="caution">
    <text evidence="4">The sequence shown here is derived from an EMBL/GenBank/DDBJ whole genome shotgun (WGS) entry which is preliminary data.</text>
</comment>
<comment type="subcellular location">
    <subcellularLocation>
        <location evidence="1">Membrane</location>
        <topology evidence="1">Multi-pass membrane protein</topology>
    </subcellularLocation>
</comment>
<dbReference type="AlphaFoldDB" id="A0A146FHA4"/>
<feature type="transmembrane region" description="Helical" evidence="3">
    <location>
        <begin position="489"/>
        <end position="508"/>
    </location>
</feature>
<evidence type="ECO:0000256" key="1">
    <source>
        <dbReference type="ARBA" id="ARBA00004141"/>
    </source>
</evidence>
<dbReference type="PANTHER" id="PTHR20772:SF4">
    <property type="entry name" value="HYPOTHETICAL AMINO ACID TRANSPORTER (EUROFUNG)"/>
    <property type="match status" value="1"/>
</dbReference>
<dbReference type="EMBL" id="BCWF01000019">
    <property type="protein sequence ID" value="GAT25266.1"/>
    <property type="molecule type" value="Genomic_DNA"/>
</dbReference>
<feature type="region of interest" description="Disordered" evidence="2">
    <location>
        <begin position="562"/>
        <end position="584"/>
    </location>
</feature>
<keyword evidence="3" id="KW-0472">Membrane</keyword>
<feature type="transmembrane region" description="Helical" evidence="3">
    <location>
        <begin position="158"/>
        <end position="179"/>
    </location>
</feature>
<evidence type="ECO:0000313" key="4">
    <source>
        <dbReference type="EMBL" id="GAT25266.1"/>
    </source>
</evidence>
<dbReference type="GO" id="GO:0000329">
    <property type="term" value="C:fungal-type vacuole membrane"/>
    <property type="evidence" value="ECO:0007669"/>
    <property type="project" value="TreeGrafter"/>
</dbReference>
<feature type="transmembrane region" description="Helical" evidence="3">
    <location>
        <begin position="185"/>
        <end position="202"/>
    </location>
</feature>
<feature type="transmembrane region" description="Helical" evidence="3">
    <location>
        <begin position="72"/>
        <end position="92"/>
    </location>
</feature>
<feature type="transmembrane region" description="Helical" evidence="3">
    <location>
        <begin position="214"/>
        <end position="236"/>
    </location>
</feature>
<dbReference type="InterPro" id="IPR011701">
    <property type="entry name" value="MFS"/>
</dbReference>
<name>A0A146FHA4_ASPKA</name>
<dbReference type="SUPFAM" id="SSF103473">
    <property type="entry name" value="MFS general substrate transporter"/>
    <property type="match status" value="1"/>
</dbReference>
<evidence type="ECO:0000313" key="5">
    <source>
        <dbReference type="Proteomes" id="UP000075230"/>
    </source>
</evidence>
<reference evidence="5" key="2">
    <citation type="submission" date="2016-02" db="EMBL/GenBank/DDBJ databases">
        <title>Genome sequencing of Aspergillus luchuensis NBRC 4314.</title>
        <authorList>
            <person name="Yamada O."/>
        </authorList>
    </citation>
    <scope>NUCLEOTIDE SEQUENCE [LARGE SCALE GENOMIC DNA]</scope>
    <source>
        <strain evidence="5">RIB 2604</strain>
    </source>
</reference>
<dbReference type="Gene3D" id="1.20.1250.20">
    <property type="entry name" value="MFS general substrate transporter like domains"/>
    <property type="match status" value="1"/>
</dbReference>
<feature type="transmembrane region" description="Helical" evidence="3">
    <location>
        <begin position="435"/>
        <end position="454"/>
    </location>
</feature>
<dbReference type="Pfam" id="PF07690">
    <property type="entry name" value="MFS_1"/>
    <property type="match status" value="1"/>
</dbReference>
<feature type="transmembrane region" description="Helical" evidence="3">
    <location>
        <begin position="370"/>
        <end position="389"/>
    </location>
</feature>